<reference evidence="3" key="1">
    <citation type="submission" date="2021-01" db="EMBL/GenBank/DDBJ databases">
        <authorList>
            <consortium name="Genoscope - CEA"/>
            <person name="William W."/>
        </authorList>
    </citation>
    <scope>NUCLEOTIDE SEQUENCE</scope>
</reference>
<name>A0A8S1M1P7_PARPR</name>
<organism evidence="3 4">
    <name type="scientific">Paramecium primaurelia</name>
    <dbReference type="NCBI Taxonomy" id="5886"/>
    <lineage>
        <taxon>Eukaryota</taxon>
        <taxon>Sar</taxon>
        <taxon>Alveolata</taxon>
        <taxon>Ciliophora</taxon>
        <taxon>Intramacronucleata</taxon>
        <taxon>Oligohymenophorea</taxon>
        <taxon>Peniculida</taxon>
        <taxon>Parameciidae</taxon>
        <taxon>Paramecium</taxon>
    </lineage>
</organism>
<evidence type="ECO:0000313" key="4">
    <source>
        <dbReference type="Proteomes" id="UP000688137"/>
    </source>
</evidence>
<dbReference type="EMBL" id="CAJJDM010000049">
    <property type="protein sequence ID" value="CAD8072205.1"/>
    <property type="molecule type" value="Genomic_DNA"/>
</dbReference>
<feature type="domain" description="VWFA" evidence="2">
    <location>
        <begin position="124"/>
        <end position="298"/>
    </location>
</feature>
<comment type="caution">
    <text evidence="3">The sequence shown here is derived from an EMBL/GenBank/DDBJ whole genome shotgun (WGS) entry which is preliminary data.</text>
</comment>
<dbReference type="PANTHER" id="PTHR10579">
    <property type="entry name" value="CALCIUM-ACTIVATED CHLORIDE CHANNEL REGULATOR"/>
    <property type="match status" value="1"/>
</dbReference>
<gene>
    <name evidence="3" type="ORF">PPRIM_AZ9-3.1.T0490005</name>
</gene>
<dbReference type="Proteomes" id="UP000688137">
    <property type="component" value="Unassembled WGS sequence"/>
</dbReference>
<keyword evidence="4" id="KW-1185">Reference proteome</keyword>
<dbReference type="InterPro" id="IPR051266">
    <property type="entry name" value="CLCR"/>
</dbReference>
<evidence type="ECO:0000313" key="3">
    <source>
        <dbReference type="EMBL" id="CAD8072205.1"/>
    </source>
</evidence>
<dbReference type="PROSITE" id="PS50234">
    <property type="entry name" value="VWFA"/>
    <property type="match status" value="1"/>
</dbReference>
<evidence type="ECO:0000259" key="2">
    <source>
        <dbReference type="PROSITE" id="PS50234"/>
    </source>
</evidence>
<dbReference type="AlphaFoldDB" id="A0A8S1M1P7"/>
<dbReference type="Pfam" id="PF00092">
    <property type="entry name" value="VWA"/>
    <property type="match status" value="1"/>
</dbReference>
<sequence length="621" mass="72046">MKKQKQRKGRSISNSDSSQERLLDQLFFQRQIHNIPKNQDQNYLLREDQAIEIEDQVFEQQKDIKESENFDIDAKKEEYKNTIQLNIFPRQNEIQLKDYCQILPVVVQLQSIKASIQQARANLDLICVIDVSGSMEGEKLKLVQNSIKYIQKILKPNDRIALVTFASQAFINLSWTRNIPKNKDKIKKAINNMKIRDSTKIALGFELGLRMIRDRKYKNQVTSMFLLSDGVDDDKGADQRCKSALIEYKIKDIFTINTFGYGADHDPKVMNNISNLKGGQFIFIDNFQQVSERFILAISGMSSIKAQNAVLNLKQLNEHFKINKIFGDDILWQKVNETEFQLNLNYIIQQDQKEFALEIEIPQKNTQVTDIADILLVTLQGLLIEINSEFSKEVKLTLQFSNQQVIVEPNQLVEVNYLRGKAGDIIGQAKEYANQRKYDQAQQLLNKMIDEIEGSSFQNEKQLLLVIKDLTTIKAICQPRQYEKGGEALMLHKQKKHIKRQRSISNSEEWCSSEELQMNNLRNGNLDLSVGLKSSDSASSRRSYSLSPGSDYSRRKPNKNRQRRRYRSRSRSSDSGSQRRRKPRNQKKRKLKNQSESSSDPFSKYQGFQQFNSRKKSRSRS</sequence>
<feature type="compositionally biased region" description="Basic residues" evidence="1">
    <location>
        <begin position="555"/>
        <end position="570"/>
    </location>
</feature>
<feature type="compositionally biased region" description="Basic residues" evidence="1">
    <location>
        <begin position="578"/>
        <end position="592"/>
    </location>
</feature>
<evidence type="ECO:0000256" key="1">
    <source>
        <dbReference type="SAM" id="MobiDB-lite"/>
    </source>
</evidence>
<feature type="compositionally biased region" description="Polar residues" evidence="1">
    <location>
        <begin position="595"/>
        <end position="612"/>
    </location>
</feature>
<feature type="compositionally biased region" description="Low complexity" evidence="1">
    <location>
        <begin position="534"/>
        <end position="550"/>
    </location>
</feature>
<dbReference type="SMART" id="SM00327">
    <property type="entry name" value="VWA"/>
    <property type="match status" value="1"/>
</dbReference>
<protein>
    <recommendedName>
        <fullName evidence="2">VWFA domain-containing protein</fullName>
    </recommendedName>
</protein>
<accession>A0A8S1M1P7</accession>
<dbReference type="InterPro" id="IPR002035">
    <property type="entry name" value="VWF_A"/>
</dbReference>
<feature type="region of interest" description="Disordered" evidence="1">
    <location>
        <begin position="532"/>
        <end position="621"/>
    </location>
</feature>
<proteinExistence type="predicted"/>
<dbReference type="PANTHER" id="PTHR10579:SF43">
    <property type="entry name" value="ZINC FINGER (C3HC4-TYPE RING FINGER) FAMILY PROTEIN"/>
    <property type="match status" value="1"/>
</dbReference>